<name>A0A1M4E5U2_9ACTN</name>
<reference evidence="1" key="1">
    <citation type="submission" date="2016-04" db="EMBL/GenBank/DDBJ databases">
        <authorList>
            <person name="Evans L.H."/>
            <person name="Alamgir A."/>
            <person name="Owens N."/>
            <person name="Weber N.D."/>
            <person name="Virtaneva K."/>
            <person name="Barbian K."/>
            <person name="Babar A."/>
            <person name="Rosenke K."/>
        </authorList>
    </citation>
    <scope>NUCLEOTIDE SEQUENCE</scope>
    <source>
        <strain evidence="1">Nono1</strain>
    </source>
</reference>
<organism evidence="1">
    <name type="scientific">Nonomuraea gerenzanensis</name>
    <dbReference type="NCBI Taxonomy" id="93944"/>
    <lineage>
        <taxon>Bacteria</taxon>
        <taxon>Bacillati</taxon>
        <taxon>Actinomycetota</taxon>
        <taxon>Actinomycetes</taxon>
        <taxon>Streptosporangiales</taxon>
        <taxon>Streptosporangiaceae</taxon>
        <taxon>Nonomuraea</taxon>
    </lineage>
</organism>
<proteinExistence type="predicted"/>
<protein>
    <submittedName>
        <fullName evidence="1">Mobile element protein</fullName>
    </submittedName>
</protein>
<dbReference type="AlphaFoldDB" id="A0A1M4E5U2"/>
<sequence length="38" mass="4165">MDAASPVRDTAELTHGQVIEVLVTHRLFSPAPLVHVQE</sequence>
<gene>
    <name evidence="1" type="ORF">BN4615_P3713</name>
</gene>
<dbReference type="EMBL" id="LT559118">
    <property type="protein sequence ID" value="SBO94197.1"/>
    <property type="molecule type" value="Genomic_DNA"/>
</dbReference>
<accession>A0A1M4E5U2</accession>
<evidence type="ECO:0000313" key="1">
    <source>
        <dbReference type="EMBL" id="SBO94197.1"/>
    </source>
</evidence>